<keyword evidence="3 5" id="KW-1133">Transmembrane helix</keyword>
<protein>
    <submittedName>
        <fullName evidence="7">Uncharacterized protein</fullName>
    </submittedName>
</protein>
<comment type="subcellular location">
    <subcellularLocation>
        <location evidence="1">Membrane</location>
        <topology evidence="1">Multi-pass membrane protein</topology>
    </subcellularLocation>
</comment>
<dbReference type="Pfam" id="PF08395">
    <property type="entry name" value="7tm_7"/>
    <property type="match status" value="1"/>
</dbReference>
<organism evidence="6 7">
    <name type="scientific">Plectus sambesii</name>
    <dbReference type="NCBI Taxonomy" id="2011161"/>
    <lineage>
        <taxon>Eukaryota</taxon>
        <taxon>Metazoa</taxon>
        <taxon>Ecdysozoa</taxon>
        <taxon>Nematoda</taxon>
        <taxon>Chromadorea</taxon>
        <taxon>Plectida</taxon>
        <taxon>Plectina</taxon>
        <taxon>Plectoidea</taxon>
        <taxon>Plectidae</taxon>
        <taxon>Plectus</taxon>
    </lineage>
</organism>
<dbReference type="InterPro" id="IPR013604">
    <property type="entry name" value="7TM_chemorcpt"/>
</dbReference>
<evidence type="ECO:0000313" key="7">
    <source>
        <dbReference type="WBParaSite" id="PSAMB.scaffold2109size25338.g16457.t1"/>
    </source>
</evidence>
<dbReference type="GO" id="GO:0016020">
    <property type="term" value="C:membrane"/>
    <property type="evidence" value="ECO:0007669"/>
    <property type="project" value="UniProtKB-SubCell"/>
</dbReference>
<accession>A0A914VJF3</accession>
<dbReference type="AlphaFoldDB" id="A0A914VJF3"/>
<dbReference type="GO" id="GO:0050909">
    <property type="term" value="P:sensory perception of taste"/>
    <property type="evidence" value="ECO:0007669"/>
    <property type="project" value="InterPro"/>
</dbReference>
<evidence type="ECO:0000313" key="6">
    <source>
        <dbReference type="Proteomes" id="UP000887566"/>
    </source>
</evidence>
<keyword evidence="6" id="KW-1185">Reference proteome</keyword>
<feature type="transmembrane region" description="Helical" evidence="5">
    <location>
        <begin position="56"/>
        <end position="74"/>
    </location>
</feature>
<dbReference type="Proteomes" id="UP000887566">
    <property type="component" value="Unplaced"/>
</dbReference>
<feature type="transmembrane region" description="Helical" evidence="5">
    <location>
        <begin position="177"/>
        <end position="195"/>
    </location>
</feature>
<evidence type="ECO:0000256" key="2">
    <source>
        <dbReference type="ARBA" id="ARBA00022692"/>
    </source>
</evidence>
<feature type="transmembrane region" description="Helical" evidence="5">
    <location>
        <begin position="94"/>
        <end position="115"/>
    </location>
</feature>
<evidence type="ECO:0000256" key="5">
    <source>
        <dbReference type="SAM" id="Phobius"/>
    </source>
</evidence>
<name>A0A914VJF3_9BILA</name>
<keyword evidence="2 5" id="KW-0812">Transmembrane</keyword>
<keyword evidence="4 5" id="KW-0472">Membrane</keyword>
<evidence type="ECO:0000256" key="1">
    <source>
        <dbReference type="ARBA" id="ARBA00004141"/>
    </source>
</evidence>
<sequence length="212" mass="23386">MKPESTKRFGGDSFKKGKKMAFLEPAFLRHLKLTLSTLRFSGLFPMTQTVLHLKNLPNIIIIAFLGGMSGYNLLFKTIPAFASMFAKWNVQATVAFGIGAYWVFLTACVNCILCLSAEGLHNAAKEAKERVCFKIAEGGKDVDVDNTTYNIAMMICQQSTVDSGITAFGFFTVSKEMLLTIYSFIATYVVILLQTPPPSGDFNMAFKNVTVQ</sequence>
<evidence type="ECO:0000256" key="3">
    <source>
        <dbReference type="ARBA" id="ARBA00022989"/>
    </source>
</evidence>
<dbReference type="WBParaSite" id="PSAMB.scaffold2109size25338.g16457.t1">
    <property type="protein sequence ID" value="PSAMB.scaffold2109size25338.g16457.t1"/>
    <property type="gene ID" value="PSAMB.scaffold2109size25338.g16457"/>
</dbReference>
<evidence type="ECO:0000256" key="4">
    <source>
        <dbReference type="ARBA" id="ARBA00023136"/>
    </source>
</evidence>
<reference evidence="7" key="1">
    <citation type="submission" date="2022-11" db="UniProtKB">
        <authorList>
            <consortium name="WormBaseParasite"/>
        </authorList>
    </citation>
    <scope>IDENTIFICATION</scope>
</reference>
<proteinExistence type="predicted"/>